<accession>A0AAW8D4D7</accession>
<dbReference type="InterPro" id="IPR006626">
    <property type="entry name" value="PbH1"/>
</dbReference>
<dbReference type="Pfam" id="PF13229">
    <property type="entry name" value="Beta_helix"/>
    <property type="match status" value="1"/>
</dbReference>
<evidence type="ECO:0000259" key="1">
    <source>
        <dbReference type="Pfam" id="PF12708"/>
    </source>
</evidence>
<protein>
    <submittedName>
        <fullName evidence="3">Polygalacturonase</fullName>
    </submittedName>
</protein>
<comment type="caution">
    <text evidence="3">The sequence shown here is derived from an EMBL/GenBank/DDBJ whole genome shotgun (WGS) entry which is preliminary data.</text>
</comment>
<sequence>MIELRFLRISVLGFLIVLESANAFASCEIKPASDLVIDVKSVGARGDGSTDDTKALQKALDGVSLRGGTVVLPVGTYLVDAKVGLRIKSNTVFKLSQGAIIKAMPNAVDTFSILRVYDASNVAIVGGQLKGERHEHQGSTGEWGMGLSLHGASNVVIKDIISKDNWGDGFYVGGKSKNIQFCSVVADGNRRQGLSIVSGAGILVTDSSFINTRGVPPQAGIDIEPNADGAVSDVRIVKSQFLNNAGSGVASYLSSKFKDGSISAISIEGNSFMRNGAEGVAIFNTLDAKVIGNSFEKSNKKAILVDEKSRAIVEQENSTRD</sequence>
<dbReference type="SMART" id="SM00710">
    <property type="entry name" value="PbH1"/>
    <property type="match status" value="6"/>
</dbReference>
<dbReference type="AlphaFoldDB" id="A0AAW8D4D7"/>
<feature type="domain" description="Rhamnogalacturonase A/B/Epimerase-like pectate lyase" evidence="1">
    <location>
        <begin position="37"/>
        <end position="111"/>
    </location>
</feature>
<name>A0AAW8D4D7_9BURK</name>
<dbReference type="InterPro" id="IPR011050">
    <property type="entry name" value="Pectin_lyase_fold/virulence"/>
</dbReference>
<dbReference type="RefSeq" id="WP_307685374.1">
    <property type="nucleotide sequence ID" value="NZ_JAUSRD010000007.1"/>
</dbReference>
<evidence type="ECO:0000313" key="4">
    <source>
        <dbReference type="Proteomes" id="UP001242045"/>
    </source>
</evidence>
<gene>
    <name evidence="3" type="ORF">J2W31_003293</name>
</gene>
<dbReference type="InterPro" id="IPR039448">
    <property type="entry name" value="Beta_helix"/>
</dbReference>
<dbReference type="InterPro" id="IPR024535">
    <property type="entry name" value="RHGA/B-epi-like_pectate_lyase"/>
</dbReference>
<dbReference type="Proteomes" id="UP001242045">
    <property type="component" value="Unassembled WGS sequence"/>
</dbReference>
<dbReference type="Gene3D" id="2.160.20.10">
    <property type="entry name" value="Single-stranded right-handed beta-helix, Pectin lyase-like"/>
    <property type="match status" value="1"/>
</dbReference>
<dbReference type="Pfam" id="PF12708">
    <property type="entry name" value="Pect-lyase_RHGA_epim"/>
    <property type="match status" value="1"/>
</dbReference>
<feature type="domain" description="Right handed beta helix" evidence="2">
    <location>
        <begin position="146"/>
        <end position="314"/>
    </location>
</feature>
<reference evidence="3" key="1">
    <citation type="submission" date="2023-07" db="EMBL/GenBank/DDBJ databases">
        <title>Sorghum-associated microbial communities from plants grown in Nebraska, USA.</title>
        <authorList>
            <person name="Schachtman D."/>
        </authorList>
    </citation>
    <scope>NUCLEOTIDE SEQUENCE</scope>
    <source>
        <strain evidence="3">DS3754</strain>
    </source>
</reference>
<organism evidence="3 4">
    <name type="scientific">Variovorax boronicumulans</name>
    <dbReference type="NCBI Taxonomy" id="436515"/>
    <lineage>
        <taxon>Bacteria</taxon>
        <taxon>Pseudomonadati</taxon>
        <taxon>Pseudomonadota</taxon>
        <taxon>Betaproteobacteria</taxon>
        <taxon>Burkholderiales</taxon>
        <taxon>Comamonadaceae</taxon>
        <taxon>Variovorax</taxon>
    </lineage>
</organism>
<evidence type="ECO:0000313" key="3">
    <source>
        <dbReference type="EMBL" id="MDP9894170.1"/>
    </source>
</evidence>
<evidence type="ECO:0000259" key="2">
    <source>
        <dbReference type="Pfam" id="PF13229"/>
    </source>
</evidence>
<dbReference type="SUPFAM" id="SSF51126">
    <property type="entry name" value="Pectin lyase-like"/>
    <property type="match status" value="1"/>
</dbReference>
<dbReference type="EMBL" id="JAUSRD010000007">
    <property type="protein sequence ID" value="MDP9894170.1"/>
    <property type="molecule type" value="Genomic_DNA"/>
</dbReference>
<dbReference type="InterPro" id="IPR012334">
    <property type="entry name" value="Pectin_lyas_fold"/>
</dbReference>
<proteinExistence type="predicted"/>